<evidence type="ECO:0000313" key="2">
    <source>
        <dbReference type="EMBL" id="KYK60927.1"/>
    </source>
</evidence>
<dbReference type="GeneID" id="63714710"/>
<feature type="region of interest" description="Disordered" evidence="1">
    <location>
        <begin position="1"/>
        <end position="93"/>
    </location>
</feature>
<evidence type="ECO:0000256" key="1">
    <source>
        <dbReference type="SAM" id="MobiDB-lite"/>
    </source>
</evidence>
<sequence>MPVRDVMTLAIAPSSPPADVTDGRKRERVGDGRARGSADDRRQIGGGSAASSVTYDATFVGPHSSPTAPPPEAEEVGLAQVPPPTEGGLGASALVGATRRGAWWHVGT</sequence>
<proteinExistence type="predicted"/>
<dbReference type="AlphaFoldDB" id="A0A151GUZ9"/>
<gene>
    <name evidence="2" type="ORF">DCS_02067</name>
</gene>
<dbReference type="EMBL" id="LAYC01000001">
    <property type="protein sequence ID" value="KYK60927.1"/>
    <property type="molecule type" value="Genomic_DNA"/>
</dbReference>
<organism evidence="2 3">
    <name type="scientific">Drechmeria coniospora</name>
    <name type="common">Nematophagous fungus</name>
    <name type="synonym">Meria coniospora</name>
    <dbReference type="NCBI Taxonomy" id="98403"/>
    <lineage>
        <taxon>Eukaryota</taxon>
        <taxon>Fungi</taxon>
        <taxon>Dikarya</taxon>
        <taxon>Ascomycota</taxon>
        <taxon>Pezizomycotina</taxon>
        <taxon>Sordariomycetes</taxon>
        <taxon>Hypocreomycetidae</taxon>
        <taxon>Hypocreales</taxon>
        <taxon>Ophiocordycipitaceae</taxon>
        <taxon>Drechmeria</taxon>
    </lineage>
</organism>
<dbReference type="RefSeq" id="XP_040660279.1">
    <property type="nucleotide sequence ID" value="XM_040799396.1"/>
</dbReference>
<protein>
    <submittedName>
        <fullName evidence="2">Uncharacterized protein</fullName>
    </submittedName>
</protein>
<dbReference type="InParanoid" id="A0A151GUZ9"/>
<reference evidence="2 3" key="1">
    <citation type="journal article" date="2016" name="Sci. Rep.">
        <title>Insights into Adaptations to a Near-Obligate Nematode Endoparasitic Lifestyle from the Finished Genome of Drechmeria coniospora.</title>
        <authorList>
            <person name="Zhang L."/>
            <person name="Zhou Z."/>
            <person name="Guo Q."/>
            <person name="Fokkens L."/>
            <person name="Miskei M."/>
            <person name="Pocsi I."/>
            <person name="Zhang W."/>
            <person name="Chen M."/>
            <person name="Wang L."/>
            <person name="Sun Y."/>
            <person name="Donzelli B.G."/>
            <person name="Gibson D.M."/>
            <person name="Nelson D.R."/>
            <person name="Luo J.G."/>
            <person name="Rep M."/>
            <person name="Liu H."/>
            <person name="Yang S."/>
            <person name="Wang J."/>
            <person name="Krasnoff S.B."/>
            <person name="Xu Y."/>
            <person name="Molnar I."/>
            <person name="Lin M."/>
        </authorList>
    </citation>
    <scope>NUCLEOTIDE SEQUENCE [LARGE SCALE GENOMIC DNA]</scope>
    <source>
        <strain evidence="2 3">ARSEF 6962</strain>
    </source>
</reference>
<keyword evidence="3" id="KW-1185">Reference proteome</keyword>
<name>A0A151GUZ9_DRECN</name>
<feature type="compositionally biased region" description="Basic and acidic residues" evidence="1">
    <location>
        <begin position="21"/>
        <end position="43"/>
    </location>
</feature>
<accession>A0A151GUZ9</accession>
<evidence type="ECO:0000313" key="3">
    <source>
        <dbReference type="Proteomes" id="UP000076580"/>
    </source>
</evidence>
<comment type="caution">
    <text evidence="2">The sequence shown here is derived from an EMBL/GenBank/DDBJ whole genome shotgun (WGS) entry which is preliminary data.</text>
</comment>
<dbReference type="Proteomes" id="UP000076580">
    <property type="component" value="Chromosome 01"/>
</dbReference>